<sequence length="280" mass="29355">MGKIEIATQWMINLANDDAHGYDQTHRWGPDYDCSSAVITAWENAGVPVKSNGAGATGTMYGPFLNCGFSDVTSQVTLSSGKGLEYGDVLLRTGNHGHTAMFIGGSRIVHASQNEKETSTGGKTGDQTGNEICTRSYYNSPWTYVLRYTGGGSGPTGDSTIRSFQTWLNNNYSAGLTPDGIYGANTKKAATKAYQRVLGVTADGIFGAGSKAAVKTLKSGSQGNAVHLLQGMLYCRGFNPNGVDGIFGSGTTSAVKKFQSGKGLTADGIAGADTMYALYN</sequence>
<dbReference type="Proteomes" id="UP000260680">
    <property type="component" value="Unassembled WGS sequence"/>
</dbReference>
<comment type="caution">
    <text evidence="4">The sequence shown here is derived from an EMBL/GenBank/DDBJ whole genome shotgun (WGS) entry which is preliminary data.</text>
</comment>
<gene>
    <name evidence="4" type="ORF">DS742_21105</name>
    <name evidence="3" type="ORF">LAD12857_16310</name>
</gene>
<evidence type="ECO:0000259" key="1">
    <source>
        <dbReference type="Pfam" id="PF01471"/>
    </source>
</evidence>
<evidence type="ECO:0000313" key="5">
    <source>
        <dbReference type="Proteomes" id="UP000260680"/>
    </source>
</evidence>
<reference evidence="3 6" key="2">
    <citation type="journal article" date="2024" name="Int. J. Syst. Evol. Microbiol.">
        <title>Lacrimispora brassicae sp. nov. isolated from fermented cabbage, and proposal of Clostridium indicum Gundawar et al. 2019 and Clostridium methoxybenzovorans Mechichi et al. 1999 as heterotypic synonyms of Lacrimispora amygdalina (Parshina et al. 2003) Haas and Blanchard 2020 and Lacrimispora indolis (McClung and McCoy 1957) Haas and Blanchard 2020, respectively.</title>
        <authorList>
            <person name="Kobayashi H."/>
            <person name="Tanizawa Y."/>
            <person name="Sakamoto M."/>
            <person name="Ohkuma M."/>
            <person name="Tohno M."/>
        </authorList>
    </citation>
    <scope>NUCLEOTIDE SEQUENCE [LARGE SCALE GENOMIC DNA]</scope>
    <source>
        <strain evidence="3 6">DSM 12857</strain>
    </source>
</reference>
<dbReference type="EMBL" id="QOHO01000071">
    <property type="protein sequence ID" value="RFZ76974.1"/>
    <property type="molecule type" value="Genomic_DNA"/>
</dbReference>
<dbReference type="InterPro" id="IPR036365">
    <property type="entry name" value="PGBD-like_sf"/>
</dbReference>
<accession>A0A3E2N7Q1</accession>
<dbReference type="Gene3D" id="3.90.1720.10">
    <property type="entry name" value="endopeptidase domain like (from Nostoc punctiforme)"/>
    <property type="match status" value="1"/>
</dbReference>
<evidence type="ECO:0000313" key="6">
    <source>
        <dbReference type="Proteomes" id="UP001419084"/>
    </source>
</evidence>
<dbReference type="RefSeq" id="WP_117418940.1">
    <property type="nucleotide sequence ID" value="NZ_BRPJ01000030.1"/>
</dbReference>
<dbReference type="InterPro" id="IPR036366">
    <property type="entry name" value="PGBDSf"/>
</dbReference>
<evidence type="ECO:0000313" key="4">
    <source>
        <dbReference type="EMBL" id="RFZ76974.1"/>
    </source>
</evidence>
<feature type="domain" description="Peptidoglycan binding-like" evidence="1">
    <location>
        <begin position="160"/>
        <end position="208"/>
    </location>
</feature>
<reference evidence="4 5" key="1">
    <citation type="submission" date="2018-07" db="EMBL/GenBank/DDBJ databases">
        <title>New species, Clostridium PI-S10-A1B.</title>
        <authorList>
            <person name="Krishna G."/>
            <person name="Summeta K."/>
            <person name="Shikha S."/>
            <person name="Prabhu P.B."/>
            <person name="Suresh K."/>
        </authorList>
    </citation>
    <scope>NUCLEOTIDE SEQUENCE [LARGE SCALE GENOMIC DNA]</scope>
    <source>
        <strain evidence="4 5">PI-S10-A1B</strain>
    </source>
</reference>
<organism evidence="4 5">
    <name type="scientific">Lacrimispora amygdalina</name>
    <dbReference type="NCBI Taxonomy" id="253257"/>
    <lineage>
        <taxon>Bacteria</taxon>
        <taxon>Bacillati</taxon>
        <taxon>Bacillota</taxon>
        <taxon>Clostridia</taxon>
        <taxon>Lachnospirales</taxon>
        <taxon>Lachnospiraceae</taxon>
        <taxon>Lacrimispora</taxon>
    </lineage>
</organism>
<dbReference type="SUPFAM" id="SSF47090">
    <property type="entry name" value="PGBD-like"/>
    <property type="match status" value="2"/>
</dbReference>
<dbReference type="InterPro" id="IPR038765">
    <property type="entry name" value="Papain-like_cys_pep_sf"/>
</dbReference>
<feature type="domain" description="Endolysin-like" evidence="2">
    <location>
        <begin position="108"/>
        <end position="149"/>
    </location>
</feature>
<dbReference type="InterPro" id="IPR002477">
    <property type="entry name" value="Peptidoglycan-bd-like"/>
</dbReference>
<dbReference type="SUPFAM" id="SSF54001">
    <property type="entry name" value="Cysteine proteinases"/>
    <property type="match status" value="1"/>
</dbReference>
<name>A0A3E2N7Q1_9FIRM</name>
<dbReference type="InterPro" id="IPR057370">
    <property type="entry name" value="ELLD"/>
</dbReference>
<dbReference type="Proteomes" id="UP001419084">
    <property type="component" value="Unassembled WGS sequence"/>
</dbReference>
<feature type="domain" description="Peptidoglycan binding-like" evidence="1">
    <location>
        <begin position="222"/>
        <end position="278"/>
    </location>
</feature>
<proteinExistence type="predicted"/>
<keyword evidence="6" id="KW-1185">Reference proteome</keyword>
<dbReference type="OrthoDB" id="9809781at2"/>
<dbReference type="EMBL" id="BRPJ01000030">
    <property type="protein sequence ID" value="GLB29708.1"/>
    <property type="molecule type" value="Genomic_DNA"/>
</dbReference>
<dbReference type="Pfam" id="PF25309">
    <property type="entry name" value="ELLD"/>
    <property type="match status" value="1"/>
</dbReference>
<evidence type="ECO:0000313" key="3">
    <source>
        <dbReference type="EMBL" id="GLB29708.1"/>
    </source>
</evidence>
<protein>
    <submittedName>
        <fullName evidence="4">Peptidoglycan-binding protein</fullName>
    </submittedName>
</protein>
<dbReference type="AlphaFoldDB" id="A0A3E2N7Q1"/>
<evidence type="ECO:0000259" key="2">
    <source>
        <dbReference type="Pfam" id="PF25309"/>
    </source>
</evidence>
<dbReference type="Pfam" id="PF01471">
    <property type="entry name" value="PG_binding_1"/>
    <property type="match status" value="2"/>
</dbReference>
<dbReference type="Gene3D" id="1.10.101.10">
    <property type="entry name" value="PGBD-like superfamily/PGBD"/>
    <property type="match status" value="2"/>
</dbReference>